<dbReference type="CDD" id="cd08041">
    <property type="entry name" value="OBF_kDNA_ligase_like"/>
    <property type="match status" value="1"/>
</dbReference>
<dbReference type="AlphaFoldDB" id="A0A9X0WBZ7"/>
<dbReference type="GO" id="GO:0006260">
    <property type="term" value="P:DNA replication"/>
    <property type="evidence" value="ECO:0007669"/>
    <property type="project" value="UniProtKB-KW"/>
</dbReference>
<dbReference type="InterPro" id="IPR029319">
    <property type="entry name" value="DNA_ligase_OB"/>
</dbReference>
<evidence type="ECO:0000256" key="5">
    <source>
        <dbReference type="ARBA" id="ARBA00023204"/>
    </source>
</evidence>
<gene>
    <name evidence="8" type="ORF">CKO42_21260</name>
</gene>
<dbReference type="Gene3D" id="3.30.1490.70">
    <property type="match status" value="1"/>
</dbReference>
<comment type="caution">
    <text evidence="8">The sequence shown here is derived from an EMBL/GenBank/DDBJ whole genome shotgun (WGS) entry which is preliminary data.</text>
</comment>
<dbReference type="SUPFAM" id="SSF56091">
    <property type="entry name" value="DNA ligase/mRNA capping enzyme, catalytic domain"/>
    <property type="match status" value="1"/>
</dbReference>
<dbReference type="GO" id="GO:0006310">
    <property type="term" value="P:DNA recombination"/>
    <property type="evidence" value="ECO:0007669"/>
    <property type="project" value="InterPro"/>
</dbReference>
<evidence type="ECO:0000256" key="2">
    <source>
        <dbReference type="ARBA" id="ARBA00022598"/>
    </source>
</evidence>
<feature type="domain" description="ATP-dependent DNA ligase family profile" evidence="7">
    <location>
        <begin position="143"/>
        <end position="244"/>
    </location>
</feature>
<dbReference type="PANTHER" id="PTHR47810:SF1">
    <property type="entry name" value="DNA LIGASE B"/>
    <property type="match status" value="1"/>
</dbReference>
<organism evidence="8 9">
    <name type="scientific">Lamprobacter modestohalophilus</name>
    <dbReference type="NCBI Taxonomy" id="1064514"/>
    <lineage>
        <taxon>Bacteria</taxon>
        <taxon>Pseudomonadati</taxon>
        <taxon>Pseudomonadota</taxon>
        <taxon>Gammaproteobacteria</taxon>
        <taxon>Chromatiales</taxon>
        <taxon>Chromatiaceae</taxon>
        <taxon>Lamprobacter</taxon>
    </lineage>
</organism>
<evidence type="ECO:0000256" key="3">
    <source>
        <dbReference type="ARBA" id="ARBA00022705"/>
    </source>
</evidence>
<dbReference type="NCBIfam" id="NF006592">
    <property type="entry name" value="PRK09125.1"/>
    <property type="match status" value="1"/>
</dbReference>
<accession>A0A9X0WBZ7</accession>
<dbReference type="GO" id="GO:0006281">
    <property type="term" value="P:DNA repair"/>
    <property type="evidence" value="ECO:0007669"/>
    <property type="project" value="UniProtKB-KW"/>
</dbReference>
<evidence type="ECO:0000313" key="8">
    <source>
        <dbReference type="EMBL" id="MBK1620907.1"/>
    </source>
</evidence>
<dbReference type="GO" id="GO:0005524">
    <property type="term" value="F:ATP binding"/>
    <property type="evidence" value="ECO:0007669"/>
    <property type="project" value="InterPro"/>
</dbReference>
<evidence type="ECO:0000256" key="1">
    <source>
        <dbReference type="ARBA" id="ARBA00001968"/>
    </source>
</evidence>
<dbReference type="PANTHER" id="PTHR47810">
    <property type="entry name" value="DNA LIGASE"/>
    <property type="match status" value="1"/>
</dbReference>
<name>A0A9X0WBZ7_9GAMM</name>
<dbReference type="SUPFAM" id="SSF50249">
    <property type="entry name" value="Nucleic acid-binding proteins"/>
    <property type="match status" value="1"/>
</dbReference>
<dbReference type="InterPro" id="IPR012340">
    <property type="entry name" value="NA-bd_OB-fold"/>
</dbReference>
<protein>
    <submittedName>
        <fullName evidence="8">DNA ligase</fullName>
    </submittedName>
</protein>
<evidence type="ECO:0000256" key="4">
    <source>
        <dbReference type="ARBA" id="ARBA00022763"/>
    </source>
</evidence>
<keyword evidence="9" id="KW-1185">Reference proteome</keyword>
<evidence type="ECO:0000256" key="6">
    <source>
        <dbReference type="ARBA" id="ARBA00034003"/>
    </source>
</evidence>
<evidence type="ECO:0000313" key="9">
    <source>
        <dbReference type="Proteomes" id="UP001138768"/>
    </source>
</evidence>
<dbReference type="Proteomes" id="UP001138768">
    <property type="component" value="Unassembled WGS sequence"/>
</dbReference>
<dbReference type="CDD" id="cd07896">
    <property type="entry name" value="Adenylation_kDNA_ligase_like"/>
    <property type="match status" value="1"/>
</dbReference>
<dbReference type="Gene3D" id="2.40.50.140">
    <property type="entry name" value="Nucleic acid-binding proteins"/>
    <property type="match status" value="1"/>
</dbReference>
<comment type="catalytic activity">
    <reaction evidence="6">
        <text>ATP + (deoxyribonucleotide)n-3'-hydroxyl + 5'-phospho-(deoxyribonucleotide)m = (deoxyribonucleotide)n+m + AMP + diphosphate.</text>
        <dbReference type="EC" id="6.5.1.1"/>
    </reaction>
</comment>
<sequence length="294" mass="32285">MPMAFASSSGMALDSVQPTSAENLDGEHQDLASALRTAPPDLALALVYEPGIDLAGYLVSEKFDGVRALWDGRRLITRGGLIINAPAGFTAGFPEHSLDGELWMGRGTFARLSGTVRTLEPDIEAWQQVRYVVFDLPAHQGRFEDRFATLERLLEQAPNSRLQLAHQHPIADHESLQARLDEIVAAGAEGLMLHHRDAQYQAGRNADLLKVKPYLEGEAIVLEHLPGQGKYAGMLGSMLVEEPDGTQFKLGSGFSDAERANPPPIGSLVTFKYHGRTKFDRPRFASFLRITDEL</sequence>
<keyword evidence="3" id="KW-0235">DNA replication</keyword>
<keyword evidence="5" id="KW-0234">DNA repair</keyword>
<proteinExistence type="predicted"/>
<reference evidence="8 9" key="1">
    <citation type="journal article" date="2020" name="Microorganisms">
        <title>Osmotic Adaptation and Compatible Solute Biosynthesis of Phototrophic Bacteria as Revealed from Genome Analyses.</title>
        <authorList>
            <person name="Imhoff J.F."/>
            <person name="Rahn T."/>
            <person name="Kunzel S."/>
            <person name="Keller A."/>
            <person name="Neulinger S.C."/>
        </authorList>
    </citation>
    <scope>NUCLEOTIDE SEQUENCE [LARGE SCALE GENOMIC DNA]</scope>
    <source>
        <strain evidence="8 9">DSM 25653</strain>
    </source>
</reference>
<dbReference type="Pfam" id="PF14743">
    <property type="entry name" value="DNA_ligase_OB_2"/>
    <property type="match status" value="1"/>
</dbReference>
<dbReference type="InterPro" id="IPR050326">
    <property type="entry name" value="NAD_dep_DNA_ligaseB"/>
</dbReference>
<evidence type="ECO:0000259" key="7">
    <source>
        <dbReference type="PROSITE" id="PS50160"/>
    </source>
</evidence>
<dbReference type="InterPro" id="IPR012310">
    <property type="entry name" value="DNA_ligase_ATP-dep_cent"/>
</dbReference>
<comment type="cofactor">
    <cofactor evidence="1">
        <name>a divalent metal cation</name>
        <dbReference type="ChEBI" id="CHEBI:60240"/>
    </cofactor>
</comment>
<dbReference type="PROSITE" id="PS50160">
    <property type="entry name" value="DNA_LIGASE_A3"/>
    <property type="match status" value="1"/>
</dbReference>
<keyword evidence="4" id="KW-0227">DNA damage</keyword>
<dbReference type="EMBL" id="NRRY01000052">
    <property type="protein sequence ID" value="MBK1620907.1"/>
    <property type="molecule type" value="Genomic_DNA"/>
</dbReference>
<keyword evidence="2 8" id="KW-0436">Ligase</keyword>
<dbReference type="Gene3D" id="3.30.470.30">
    <property type="entry name" value="DNA ligase/mRNA capping enzyme"/>
    <property type="match status" value="1"/>
</dbReference>
<dbReference type="Pfam" id="PF01068">
    <property type="entry name" value="DNA_ligase_A_M"/>
    <property type="match status" value="1"/>
</dbReference>
<dbReference type="GO" id="GO:0003910">
    <property type="term" value="F:DNA ligase (ATP) activity"/>
    <property type="evidence" value="ECO:0007669"/>
    <property type="project" value="UniProtKB-EC"/>
</dbReference>